<dbReference type="InterPro" id="IPR013534">
    <property type="entry name" value="Starch_synth_cat_dom"/>
</dbReference>
<sequence>MKVLFATGEAWPFIKTGGLGDVAYSLPKALKEKGIDARVILPKYGQIPEKYRYNMKHLGHKKIWASHYDAYVGIESYELEGITYYFVDNMQYFTRTKVYGELDDCERFTFFAKAVVETFDITGFTPDIIHCNDWHTALTPIYLLERGLTNIKTVFTIHNLRFQGFFPNQEIEETLEIDRNKYYQEDGLKYYDMISFLKGGVVYSDYITTVSETYAQEIKTPEYGEGIDGLFRKFDYKLAGIVNGIDGNVFKLSNKSKKEMKAKLQKELGLEVDPDVPLVAIVSRLDRQKGIDMLTQTFDRMMNLGIQFVLLGSGEAHYENFFRWKESQYSKKVCAYIGFNQSLSIDVYEGADIFLMPSLFEPCGLSQMIAMRYGTIPLVRETGGLKDTVTPYNEVTGEGDGFGFQEPNGEVLLKMLSYAISIYKDKKQWDNIIKHAKARDNSWDISADKYIEVYKKITK</sequence>
<dbReference type="RefSeq" id="WP_115270231.1">
    <property type="nucleotide sequence ID" value="NZ_UGGU01000003.1"/>
</dbReference>
<dbReference type="Pfam" id="PF00534">
    <property type="entry name" value="Glycos_transf_1"/>
    <property type="match status" value="1"/>
</dbReference>
<feature type="domain" description="Glycosyl transferase family 1" evidence="8">
    <location>
        <begin position="273"/>
        <end position="431"/>
    </location>
</feature>
<dbReference type="GO" id="GO:0004373">
    <property type="term" value="F:alpha-1,4-glucan glucosyltransferase (UDP-glucose donor) activity"/>
    <property type="evidence" value="ECO:0007669"/>
    <property type="project" value="InterPro"/>
</dbReference>
<feature type="domain" description="Starch synthase catalytic" evidence="9">
    <location>
        <begin position="2"/>
        <end position="233"/>
    </location>
</feature>
<dbReference type="GO" id="GO:0005978">
    <property type="term" value="P:glycogen biosynthetic process"/>
    <property type="evidence" value="ECO:0007669"/>
    <property type="project" value="UniProtKB-UniRule"/>
</dbReference>
<gene>
    <name evidence="7 10" type="primary">glgA</name>
    <name evidence="10" type="ORF">NCTC10723_01152</name>
</gene>
<evidence type="ECO:0000256" key="3">
    <source>
        <dbReference type="ARBA" id="ARBA00010281"/>
    </source>
</evidence>
<feature type="binding site" evidence="7">
    <location>
        <position position="15"/>
    </location>
    <ligand>
        <name>ADP-alpha-D-glucose</name>
        <dbReference type="ChEBI" id="CHEBI:57498"/>
    </ligand>
</feature>
<dbReference type="SUPFAM" id="SSF53756">
    <property type="entry name" value="UDP-Glycosyltransferase/glycogen phosphorylase"/>
    <property type="match status" value="1"/>
</dbReference>
<dbReference type="PANTHER" id="PTHR45825">
    <property type="entry name" value="GRANULE-BOUND STARCH SYNTHASE 1, CHLOROPLASTIC/AMYLOPLASTIC"/>
    <property type="match status" value="1"/>
</dbReference>
<organism evidence="10 11">
    <name type="scientific">Fusobacterium necrogenes</name>
    <dbReference type="NCBI Taxonomy" id="858"/>
    <lineage>
        <taxon>Bacteria</taxon>
        <taxon>Fusobacteriati</taxon>
        <taxon>Fusobacteriota</taxon>
        <taxon>Fusobacteriia</taxon>
        <taxon>Fusobacteriales</taxon>
        <taxon>Fusobacteriaceae</taxon>
        <taxon>Fusobacterium</taxon>
    </lineage>
</organism>
<dbReference type="GO" id="GO:0009011">
    <property type="term" value="F:alpha-1,4-glucan glucosyltransferase (ADP-glucose donor) activity"/>
    <property type="evidence" value="ECO:0007669"/>
    <property type="project" value="UniProtKB-UniRule"/>
</dbReference>
<keyword evidence="5 7" id="KW-0808">Transferase</keyword>
<evidence type="ECO:0000259" key="8">
    <source>
        <dbReference type="Pfam" id="PF00534"/>
    </source>
</evidence>
<dbReference type="UniPathway" id="UPA00164"/>
<name>A0A377GXN9_9FUSO</name>
<keyword evidence="11" id="KW-1185">Reference proteome</keyword>
<dbReference type="OrthoDB" id="9808590at2"/>
<keyword evidence="6 7" id="KW-0320">Glycogen biosynthesis</keyword>
<dbReference type="CDD" id="cd03791">
    <property type="entry name" value="GT5_Glycogen_synthase_DULL1-like"/>
    <property type="match status" value="1"/>
</dbReference>
<comment type="catalytic activity">
    <reaction evidence="1 7">
        <text>[(1-&gt;4)-alpha-D-glucosyl](n) + ADP-alpha-D-glucose = [(1-&gt;4)-alpha-D-glucosyl](n+1) + ADP + H(+)</text>
        <dbReference type="Rhea" id="RHEA:18189"/>
        <dbReference type="Rhea" id="RHEA-COMP:9584"/>
        <dbReference type="Rhea" id="RHEA-COMP:9587"/>
        <dbReference type="ChEBI" id="CHEBI:15378"/>
        <dbReference type="ChEBI" id="CHEBI:15444"/>
        <dbReference type="ChEBI" id="CHEBI:57498"/>
        <dbReference type="ChEBI" id="CHEBI:456216"/>
        <dbReference type="EC" id="2.4.1.21"/>
    </reaction>
</comment>
<dbReference type="Gene3D" id="3.40.50.2000">
    <property type="entry name" value="Glycogen Phosphorylase B"/>
    <property type="match status" value="2"/>
</dbReference>
<evidence type="ECO:0000256" key="5">
    <source>
        <dbReference type="ARBA" id="ARBA00022679"/>
    </source>
</evidence>
<comment type="pathway">
    <text evidence="7">Glycan biosynthesis; glycogen biosynthesis.</text>
</comment>
<protein>
    <recommendedName>
        <fullName evidence="7">Glycogen synthase</fullName>
        <ecNumber evidence="7">2.4.1.21</ecNumber>
    </recommendedName>
    <alternativeName>
        <fullName evidence="7">Starch [bacterial glycogen] synthase</fullName>
    </alternativeName>
</protein>
<dbReference type="EC" id="2.4.1.21" evidence="7"/>
<dbReference type="HAMAP" id="MF_00484">
    <property type="entry name" value="Glycogen_synth"/>
    <property type="match status" value="1"/>
</dbReference>
<dbReference type="PANTHER" id="PTHR45825:SF11">
    <property type="entry name" value="ALPHA AMYLASE DOMAIN-CONTAINING PROTEIN"/>
    <property type="match status" value="1"/>
</dbReference>
<evidence type="ECO:0000313" key="10">
    <source>
        <dbReference type="EMBL" id="STO31695.1"/>
    </source>
</evidence>
<comment type="similarity">
    <text evidence="3 7">Belongs to the glycosyltransferase 1 family. Bacterial/plant glycogen synthase subfamily.</text>
</comment>
<evidence type="ECO:0000313" key="11">
    <source>
        <dbReference type="Proteomes" id="UP000255328"/>
    </source>
</evidence>
<accession>A0A377GXN9</accession>
<dbReference type="InterPro" id="IPR011835">
    <property type="entry name" value="GS/SS"/>
</dbReference>
<comment type="function">
    <text evidence="2 7">Synthesizes alpha-1,4-glucan chains using ADP-glucose.</text>
</comment>
<reference evidence="10 11" key="1">
    <citation type="submission" date="2018-06" db="EMBL/GenBank/DDBJ databases">
        <authorList>
            <consortium name="Pathogen Informatics"/>
            <person name="Doyle S."/>
        </authorList>
    </citation>
    <scope>NUCLEOTIDE SEQUENCE [LARGE SCALE GENOMIC DNA]</scope>
    <source>
        <strain evidence="10 11">NCTC10723</strain>
    </source>
</reference>
<proteinExistence type="inferred from homology"/>
<keyword evidence="4 7" id="KW-0328">Glycosyltransferase</keyword>
<dbReference type="AlphaFoldDB" id="A0A377GXN9"/>
<dbReference type="InterPro" id="IPR001296">
    <property type="entry name" value="Glyco_trans_1"/>
</dbReference>
<dbReference type="Proteomes" id="UP000255328">
    <property type="component" value="Unassembled WGS sequence"/>
</dbReference>
<evidence type="ECO:0000256" key="1">
    <source>
        <dbReference type="ARBA" id="ARBA00001478"/>
    </source>
</evidence>
<dbReference type="NCBIfam" id="TIGR02095">
    <property type="entry name" value="glgA"/>
    <property type="match status" value="1"/>
</dbReference>
<evidence type="ECO:0000256" key="4">
    <source>
        <dbReference type="ARBA" id="ARBA00022676"/>
    </source>
</evidence>
<dbReference type="Pfam" id="PF08323">
    <property type="entry name" value="Glyco_transf_5"/>
    <property type="match status" value="1"/>
</dbReference>
<dbReference type="EMBL" id="UGGU01000003">
    <property type="protein sequence ID" value="STO31695.1"/>
    <property type="molecule type" value="Genomic_DNA"/>
</dbReference>
<evidence type="ECO:0000256" key="7">
    <source>
        <dbReference type="HAMAP-Rule" id="MF_00484"/>
    </source>
</evidence>
<evidence type="ECO:0000256" key="2">
    <source>
        <dbReference type="ARBA" id="ARBA00002764"/>
    </source>
</evidence>
<evidence type="ECO:0000256" key="6">
    <source>
        <dbReference type="ARBA" id="ARBA00023056"/>
    </source>
</evidence>
<evidence type="ECO:0000259" key="9">
    <source>
        <dbReference type="Pfam" id="PF08323"/>
    </source>
</evidence>